<dbReference type="Proteomes" id="UP000785679">
    <property type="component" value="Unassembled WGS sequence"/>
</dbReference>
<keyword evidence="2" id="KW-1133">Transmembrane helix</keyword>
<organism evidence="3 4">
    <name type="scientific">Halteria grandinella</name>
    <dbReference type="NCBI Taxonomy" id="5974"/>
    <lineage>
        <taxon>Eukaryota</taxon>
        <taxon>Sar</taxon>
        <taxon>Alveolata</taxon>
        <taxon>Ciliophora</taxon>
        <taxon>Intramacronucleata</taxon>
        <taxon>Spirotrichea</taxon>
        <taxon>Stichotrichia</taxon>
        <taxon>Sporadotrichida</taxon>
        <taxon>Halteriidae</taxon>
        <taxon>Halteria</taxon>
    </lineage>
</organism>
<feature type="transmembrane region" description="Helical" evidence="2">
    <location>
        <begin position="69"/>
        <end position="94"/>
    </location>
</feature>
<dbReference type="EMBL" id="RRYP01012161">
    <property type="protein sequence ID" value="TNV77292.1"/>
    <property type="molecule type" value="Genomic_DNA"/>
</dbReference>
<evidence type="ECO:0000256" key="2">
    <source>
        <dbReference type="SAM" id="Phobius"/>
    </source>
</evidence>
<name>A0A8J8NL99_HALGN</name>
<reference evidence="3" key="1">
    <citation type="submission" date="2019-06" db="EMBL/GenBank/DDBJ databases">
        <authorList>
            <person name="Zheng W."/>
        </authorList>
    </citation>
    <scope>NUCLEOTIDE SEQUENCE</scope>
    <source>
        <strain evidence="3">QDHG01</strain>
    </source>
</reference>
<gene>
    <name evidence="3" type="ORF">FGO68_gene10462</name>
</gene>
<keyword evidence="2" id="KW-0472">Membrane</keyword>
<keyword evidence="2" id="KW-0812">Transmembrane</keyword>
<proteinExistence type="predicted"/>
<evidence type="ECO:0000313" key="4">
    <source>
        <dbReference type="Proteomes" id="UP000785679"/>
    </source>
</evidence>
<dbReference type="AlphaFoldDB" id="A0A8J8NL99"/>
<feature type="region of interest" description="Disordered" evidence="1">
    <location>
        <begin position="152"/>
        <end position="171"/>
    </location>
</feature>
<accession>A0A8J8NL99</accession>
<keyword evidence="4" id="KW-1185">Reference proteome</keyword>
<evidence type="ECO:0000256" key="1">
    <source>
        <dbReference type="SAM" id="MobiDB-lite"/>
    </source>
</evidence>
<protein>
    <submittedName>
        <fullName evidence="3">Uncharacterized protein</fullName>
    </submittedName>
</protein>
<evidence type="ECO:0000313" key="3">
    <source>
        <dbReference type="EMBL" id="TNV77292.1"/>
    </source>
</evidence>
<comment type="caution">
    <text evidence="3">The sequence shown here is derived from an EMBL/GenBank/DDBJ whole genome shotgun (WGS) entry which is preliminary data.</text>
</comment>
<sequence>MSFLIIGSIAAQHGKIIQLANKESCNLKMVEQKTLSSPLNVTKSVTETPIYSNTNETSSVDSGSNSKQILPLIIGSSATVIILMLAAFIIWYFFKAREKQRIQAEQNLATQLQISTFNNAQTEINLYSSQYSHRSGQNSHRSMRASARLYQSNNRMSGSQTRSTNQQRPNQQQILNDVRLEEFEDPIWDDDNTDNRQRANPASLVATLHKTDFESKFSKQRKADGKIFDDQGNRMINRSGIDPASPASFTKQGSYINSARSRQSKFHINRTQKPSQESNLNPSLSVSRAKGIIEPEEDVESNNSRNSRVNNVSLNVSKF</sequence>
<feature type="region of interest" description="Disordered" evidence="1">
    <location>
        <begin position="294"/>
        <end position="319"/>
    </location>
</feature>
<feature type="compositionally biased region" description="Low complexity" evidence="1">
    <location>
        <begin position="301"/>
        <end position="319"/>
    </location>
</feature>